<dbReference type="InterPro" id="IPR002725">
    <property type="entry name" value="YgjP-like_metallopeptidase"/>
</dbReference>
<proteinExistence type="predicted"/>
<dbReference type="RefSeq" id="WP_123092130.1">
    <property type="nucleotide sequence ID" value="NZ_BAAAKD010000017.1"/>
</dbReference>
<dbReference type="PANTHER" id="PTHR30399">
    <property type="entry name" value="UNCHARACTERIZED PROTEIN YGJP"/>
    <property type="match status" value="1"/>
</dbReference>
<evidence type="ECO:0000313" key="4">
    <source>
        <dbReference type="Proteomes" id="UP000271708"/>
    </source>
</evidence>
<evidence type="ECO:0000256" key="1">
    <source>
        <dbReference type="SAM" id="MobiDB-lite"/>
    </source>
</evidence>
<dbReference type="EMBL" id="CP044548">
    <property type="protein sequence ID" value="QFQ30724.1"/>
    <property type="molecule type" value="Genomic_DNA"/>
</dbReference>
<evidence type="ECO:0000313" key="3">
    <source>
        <dbReference type="EMBL" id="QFQ30724.1"/>
    </source>
</evidence>
<dbReference type="Gene3D" id="3.30.2010.10">
    <property type="entry name" value="Metalloproteases ('zincins'), catalytic domain"/>
    <property type="match status" value="1"/>
</dbReference>
<name>A0A5P8FP75_9MICO</name>
<dbReference type="AlphaFoldDB" id="A0A5P8FP75"/>
<dbReference type="GeneID" id="59161716"/>
<dbReference type="Proteomes" id="UP000271708">
    <property type="component" value="Chromosome"/>
</dbReference>
<protein>
    <submittedName>
        <fullName evidence="3">DUF45 domain-containing protein</fullName>
    </submittedName>
</protein>
<organism evidence="3 4">
    <name type="scientific">Janibacter melonis</name>
    <dbReference type="NCBI Taxonomy" id="262209"/>
    <lineage>
        <taxon>Bacteria</taxon>
        <taxon>Bacillati</taxon>
        <taxon>Actinomycetota</taxon>
        <taxon>Actinomycetes</taxon>
        <taxon>Micrococcales</taxon>
        <taxon>Intrasporangiaceae</taxon>
        <taxon>Janibacter</taxon>
    </lineage>
</organism>
<dbReference type="Pfam" id="PF01863">
    <property type="entry name" value="YgjP-like"/>
    <property type="match status" value="1"/>
</dbReference>
<dbReference type="OrthoDB" id="9811177at2"/>
<accession>A0A5P8FP75</accession>
<dbReference type="InterPro" id="IPR053136">
    <property type="entry name" value="UTP_pyrophosphatase-like"/>
</dbReference>
<sequence>MEGFADVEIRRSARRRKTVSAHRDGERLVVLLPAGLADRVEQRYVREMGEKVLAREARRRPSDVDLVERARDLSRRHLEGRAVPTSVRWVTNQGTRWGSCTPSQGTIRLSHRLQGMPGYVQDYVLTHELVHLLVPGHGRDFYALLDRYPSCERARGYLEGWSGRDETAWDDGPEPAPETAEGDGVSPPA</sequence>
<evidence type="ECO:0000259" key="2">
    <source>
        <dbReference type="Pfam" id="PF01863"/>
    </source>
</evidence>
<feature type="region of interest" description="Disordered" evidence="1">
    <location>
        <begin position="163"/>
        <end position="189"/>
    </location>
</feature>
<dbReference type="CDD" id="cd07344">
    <property type="entry name" value="M48_yhfN_like"/>
    <property type="match status" value="1"/>
</dbReference>
<dbReference type="PANTHER" id="PTHR30399:SF1">
    <property type="entry name" value="UTP PYROPHOSPHATASE"/>
    <property type="match status" value="1"/>
</dbReference>
<gene>
    <name evidence="3" type="ORF">EEW87_011085</name>
</gene>
<reference evidence="3 4" key="1">
    <citation type="submission" date="2019-09" db="EMBL/GenBank/DDBJ databases">
        <title>Complete Genome Sequence of Janibacter melonis M714 with both human health impact and industrial applications.</title>
        <authorList>
            <person name="Jin M."/>
            <person name="Zhao Q.R."/>
        </authorList>
    </citation>
    <scope>NUCLEOTIDE SEQUENCE [LARGE SCALE GENOMIC DNA]</scope>
    <source>
        <strain evidence="3 4">M714</strain>
    </source>
</reference>
<dbReference type="KEGG" id="jme:EEW87_011085"/>
<feature type="domain" description="YgjP-like metallopeptidase" evidence="2">
    <location>
        <begin position="47"/>
        <end position="156"/>
    </location>
</feature>